<keyword evidence="9" id="KW-1185">Reference proteome</keyword>
<proteinExistence type="predicted"/>
<evidence type="ECO:0000313" key="8">
    <source>
        <dbReference type="EMBL" id="CAL4117941.1"/>
    </source>
</evidence>
<dbReference type="PANTHER" id="PTHR24249">
    <property type="entry name" value="HISTAMINE RECEPTOR-RELATED G-PROTEIN COUPLED RECEPTOR"/>
    <property type="match status" value="1"/>
</dbReference>
<dbReference type="InterPro" id="IPR050569">
    <property type="entry name" value="TAAR"/>
</dbReference>
<keyword evidence="3" id="KW-0297">G-protein coupled receptor</keyword>
<dbReference type="EMBL" id="CAXKWB010017098">
    <property type="protein sequence ID" value="CAL4117941.1"/>
    <property type="molecule type" value="Genomic_DNA"/>
</dbReference>
<dbReference type="Gene3D" id="1.20.1070.10">
    <property type="entry name" value="Rhodopsin 7-helix transmembrane proteins"/>
    <property type="match status" value="1"/>
</dbReference>
<comment type="caution">
    <text evidence="8">The sequence shown here is derived from an EMBL/GenBank/DDBJ whole genome shotgun (WGS) entry which is preliminary data.</text>
</comment>
<evidence type="ECO:0000313" key="9">
    <source>
        <dbReference type="Proteomes" id="UP001497623"/>
    </source>
</evidence>
<evidence type="ECO:0000256" key="2">
    <source>
        <dbReference type="ARBA" id="ARBA00022475"/>
    </source>
</evidence>
<comment type="subcellular location">
    <subcellularLocation>
        <location evidence="1">Cell membrane</location>
        <topology evidence="1">Multi-pass membrane protein</topology>
    </subcellularLocation>
</comment>
<keyword evidence="4" id="KW-0675">Receptor</keyword>
<evidence type="ECO:0000256" key="6">
    <source>
        <dbReference type="SAM" id="MobiDB-lite"/>
    </source>
</evidence>
<name>A0AAV2R683_MEGNR</name>
<feature type="region of interest" description="Disordered" evidence="6">
    <location>
        <begin position="394"/>
        <end position="413"/>
    </location>
</feature>
<accession>A0AAV2R683</accession>
<feature type="compositionally biased region" description="Low complexity" evidence="6">
    <location>
        <begin position="395"/>
        <end position="413"/>
    </location>
</feature>
<evidence type="ECO:0008006" key="10">
    <source>
        <dbReference type="Google" id="ProtNLM"/>
    </source>
</evidence>
<keyword evidence="7" id="KW-1133">Transmembrane helix</keyword>
<gene>
    <name evidence="8" type="ORF">MNOR_LOCUS21320</name>
</gene>
<dbReference type="PANTHER" id="PTHR24249:SF406">
    <property type="entry name" value="G-PROTEIN COUPLED RECEPTORS FAMILY 1 PROFILE DOMAIN-CONTAINING PROTEIN"/>
    <property type="match status" value="1"/>
</dbReference>
<keyword evidence="7" id="KW-0812">Transmembrane</keyword>
<keyword evidence="7" id="KW-0472">Membrane</keyword>
<keyword evidence="2" id="KW-1003">Cell membrane</keyword>
<dbReference type="SUPFAM" id="SSF81321">
    <property type="entry name" value="Family A G protein-coupled receptor-like"/>
    <property type="match status" value="1"/>
</dbReference>
<protein>
    <recommendedName>
        <fullName evidence="10">G-protein coupled receptors family 1 profile domain-containing protein</fullName>
    </recommendedName>
</protein>
<evidence type="ECO:0000256" key="7">
    <source>
        <dbReference type="SAM" id="Phobius"/>
    </source>
</evidence>
<feature type="transmembrane region" description="Helical" evidence="7">
    <location>
        <begin position="19"/>
        <end position="45"/>
    </location>
</feature>
<dbReference type="GO" id="GO:0005886">
    <property type="term" value="C:plasma membrane"/>
    <property type="evidence" value="ECO:0007669"/>
    <property type="project" value="UniProtKB-SubCell"/>
</dbReference>
<sequence>CRNASCIFPESPENLSESLYHVALAVFGSLLPGGLIAGANIRILIIARNHQHRIVSALWDVTLSAQATVTQQRTHFYLSRYRGRSAAVTVLQLLGTFLILYGPAAACLLYEAVTYKPVHTNITNTVSVILTSAPAINGIVYGIKSTVLQKNFRDILRKKLYRNEVEYEIAARTPSMAGSRRPSVTPSLSLAIQRPLQRRMSEIIIQPQKSEHKAKLIRRSSEMCFVTKGSTSSINKVMISSNELNRANSVHSQRKGQLYGVIHQNGNSGNHIKILTKEIAKENIVPNISKDCLRNLDDYNNGRPIVNVYSNSEVKYKTIEQLKEQSNPFKTGHISRKSLRRALFAKGNQTSLDPELGSVGAVDLGPMCDVSISSQHVHDTTCSSLLRPLLFPQTQSSVDSSDPSQSVDSQDDISLSNCNDASDISIKVLQPENKEDENIFFDKHRKRTLYQVNVFSKEYFKRQSLERIVSEDRRDSSDIQSSAC</sequence>
<feature type="non-terminal residue" evidence="8">
    <location>
        <position position="1"/>
    </location>
</feature>
<dbReference type="GO" id="GO:0004930">
    <property type="term" value="F:G protein-coupled receptor activity"/>
    <property type="evidence" value="ECO:0007669"/>
    <property type="project" value="UniProtKB-KW"/>
</dbReference>
<keyword evidence="5" id="KW-0807">Transducer</keyword>
<feature type="transmembrane region" description="Helical" evidence="7">
    <location>
        <begin position="90"/>
        <end position="113"/>
    </location>
</feature>
<dbReference type="Proteomes" id="UP001497623">
    <property type="component" value="Unassembled WGS sequence"/>
</dbReference>
<evidence type="ECO:0000256" key="5">
    <source>
        <dbReference type="ARBA" id="ARBA00023224"/>
    </source>
</evidence>
<dbReference type="CDD" id="cd00637">
    <property type="entry name" value="7tm_classA_rhodopsin-like"/>
    <property type="match status" value="1"/>
</dbReference>
<evidence type="ECO:0000256" key="4">
    <source>
        <dbReference type="ARBA" id="ARBA00023170"/>
    </source>
</evidence>
<evidence type="ECO:0000256" key="3">
    <source>
        <dbReference type="ARBA" id="ARBA00023040"/>
    </source>
</evidence>
<evidence type="ECO:0000256" key="1">
    <source>
        <dbReference type="ARBA" id="ARBA00004651"/>
    </source>
</evidence>
<organism evidence="8 9">
    <name type="scientific">Meganyctiphanes norvegica</name>
    <name type="common">Northern krill</name>
    <name type="synonym">Thysanopoda norvegica</name>
    <dbReference type="NCBI Taxonomy" id="48144"/>
    <lineage>
        <taxon>Eukaryota</taxon>
        <taxon>Metazoa</taxon>
        <taxon>Ecdysozoa</taxon>
        <taxon>Arthropoda</taxon>
        <taxon>Crustacea</taxon>
        <taxon>Multicrustacea</taxon>
        <taxon>Malacostraca</taxon>
        <taxon>Eumalacostraca</taxon>
        <taxon>Eucarida</taxon>
        <taxon>Euphausiacea</taxon>
        <taxon>Euphausiidae</taxon>
        <taxon>Meganyctiphanes</taxon>
    </lineage>
</organism>
<dbReference type="AlphaFoldDB" id="A0AAV2R683"/>
<reference evidence="8 9" key="1">
    <citation type="submission" date="2024-05" db="EMBL/GenBank/DDBJ databases">
        <authorList>
            <person name="Wallberg A."/>
        </authorList>
    </citation>
    <scope>NUCLEOTIDE SEQUENCE [LARGE SCALE GENOMIC DNA]</scope>
</reference>